<dbReference type="CDD" id="cd03244">
    <property type="entry name" value="ABCC_MRP_domain2"/>
    <property type="match status" value="1"/>
</dbReference>
<feature type="transmembrane region" description="Helical" evidence="10">
    <location>
        <begin position="544"/>
        <end position="565"/>
    </location>
</feature>
<feature type="transmembrane region" description="Helical" evidence="10">
    <location>
        <begin position="630"/>
        <end position="652"/>
    </location>
</feature>
<dbReference type="InterPro" id="IPR003439">
    <property type="entry name" value="ABC_transporter-like_ATP-bd"/>
</dbReference>
<keyword evidence="6" id="KW-0067">ATP-binding</keyword>
<feature type="domain" description="ABC transporter" evidence="11">
    <location>
        <begin position="737"/>
        <end position="971"/>
    </location>
</feature>
<dbReference type="CDD" id="cd18595">
    <property type="entry name" value="ABC_6TM_MRP1_2_3_6_D1_like"/>
    <property type="match status" value="1"/>
</dbReference>
<feature type="transmembrane region" description="Helical" evidence="10">
    <location>
        <begin position="53"/>
        <end position="75"/>
    </location>
</feature>
<dbReference type="CDD" id="cd03250">
    <property type="entry name" value="ABCC_MRP_domain1"/>
    <property type="match status" value="1"/>
</dbReference>
<feature type="transmembrane region" description="Helical" evidence="10">
    <location>
        <begin position="209"/>
        <end position="227"/>
    </location>
</feature>
<feature type="transmembrane region" description="Helical" evidence="10">
    <location>
        <begin position="1275"/>
        <end position="1296"/>
    </location>
</feature>
<feature type="transmembrane region" description="Helical" evidence="10">
    <location>
        <begin position="12"/>
        <end position="32"/>
    </location>
</feature>
<dbReference type="EMBL" id="NIRI02000013">
    <property type="protein sequence ID" value="KAG5453472.1"/>
    <property type="molecule type" value="Genomic_DNA"/>
</dbReference>
<dbReference type="InterPro" id="IPR017871">
    <property type="entry name" value="ABC_transporter-like_CS"/>
</dbReference>
<proteinExistence type="predicted"/>
<dbReference type="GO" id="GO:0016020">
    <property type="term" value="C:membrane"/>
    <property type="evidence" value="ECO:0007669"/>
    <property type="project" value="UniProtKB-SubCell"/>
</dbReference>
<feature type="transmembrane region" description="Helical" evidence="10">
    <location>
        <begin position="1134"/>
        <end position="1158"/>
    </location>
</feature>
<dbReference type="FunFam" id="1.20.1560.10:FF:000013">
    <property type="entry name" value="ABC transporter C family member 2"/>
    <property type="match status" value="1"/>
</dbReference>
<dbReference type="Gene3D" id="1.20.1560.10">
    <property type="entry name" value="ABC transporter type 1, transmembrane domain"/>
    <property type="match status" value="2"/>
</dbReference>
<comment type="caution">
    <text evidence="13">The sequence shown here is derived from an EMBL/GenBank/DDBJ whole genome shotgun (WGS) entry which is preliminary data.</text>
</comment>
<dbReference type="Proteomes" id="UP000286415">
    <property type="component" value="Unassembled WGS sequence"/>
</dbReference>
<organism evidence="13 14">
    <name type="scientific">Clonorchis sinensis</name>
    <name type="common">Chinese liver fluke</name>
    <dbReference type="NCBI Taxonomy" id="79923"/>
    <lineage>
        <taxon>Eukaryota</taxon>
        <taxon>Metazoa</taxon>
        <taxon>Spiralia</taxon>
        <taxon>Lophotrochozoa</taxon>
        <taxon>Platyhelminthes</taxon>
        <taxon>Trematoda</taxon>
        <taxon>Digenea</taxon>
        <taxon>Opisthorchiida</taxon>
        <taxon>Opisthorchiata</taxon>
        <taxon>Opisthorchiidae</taxon>
        <taxon>Clonorchis</taxon>
    </lineage>
</organism>
<dbReference type="SMART" id="SM00382">
    <property type="entry name" value="AAA"/>
    <property type="match status" value="2"/>
</dbReference>
<dbReference type="PANTHER" id="PTHR24223">
    <property type="entry name" value="ATP-BINDING CASSETTE SUB-FAMILY C"/>
    <property type="match status" value="1"/>
</dbReference>
<keyword evidence="8 10" id="KW-0472">Membrane</keyword>
<dbReference type="PROSITE" id="PS00211">
    <property type="entry name" value="ABC_TRANSPORTER_1"/>
    <property type="match status" value="2"/>
</dbReference>
<dbReference type="GO" id="GO:0005524">
    <property type="term" value="F:ATP binding"/>
    <property type="evidence" value="ECO:0007669"/>
    <property type="project" value="UniProtKB-KW"/>
</dbReference>
<dbReference type="Gene3D" id="3.40.50.300">
    <property type="entry name" value="P-loop containing nucleotide triphosphate hydrolases"/>
    <property type="match status" value="2"/>
</dbReference>
<evidence type="ECO:0000256" key="3">
    <source>
        <dbReference type="ARBA" id="ARBA00022692"/>
    </source>
</evidence>
<dbReference type="InterPro" id="IPR027417">
    <property type="entry name" value="P-loop_NTPase"/>
</dbReference>
<feature type="transmembrane region" description="Helical" evidence="10">
    <location>
        <begin position="440"/>
        <end position="458"/>
    </location>
</feature>
<dbReference type="SUPFAM" id="SSF90123">
    <property type="entry name" value="ABC transporter transmembrane region"/>
    <property type="match status" value="2"/>
</dbReference>
<feature type="region of interest" description="Disordered" evidence="9">
    <location>
        <begin position="983"/>
        <end position="1006"/>
    </location>
</feature>
<dbReference type="FunFam" id="1.20.1560.10:FF:000006">
    <property type="entry name" value="ATP-binding cassette, sub-family C (CFTR/MRP), member 9"/>
    <property type="match status" value="1"/>
</dbReference>
<keyword evidence="14" id="KW-1185">Reference proteome</keyword>
<feature type="domain" description="ABC transmembrane type-1" evidence="12">
    <location>
        <begin position="409"/>
        <end position="703"/>
    </location>
</feature>
<feature type="transmembrane region" description="Helical" evidence="10">
    <location>
        <begin position="1302"/>
        <end position="1322"/>
    </location>
</feature>
<feature type="transmembrane region" description="Helical" evidence="10">
    <location>
        <begin position="129"/>
        <end position="148"/>
    </location>
</feature>
<gene>
    <name evidence="13" type="ORF">CSKR_100514</name>
</gene>
<evidence type="ECO:0000313" key="14">
    <source>
        <dbReference type="Proteomes" id="UP000286415"/>
    </source>
</evidence>
<dbReference type="FunFam" id="3.40.50.300:FF:000997">
    <property type="entry name" value="Multidrug resistance-associated protein 1"/>
    <property type="match status" value="1"/>
</dbReference>
<accession>A0A8T1MX76</accession>
<feature type="transmembrane region" description="Helical" evidence="10">
    <location>
        <begin position="95"/>
        <end position="117"/>
    </location>
</feature>
<evidence type="ECO:0000313" key="13">
    <source>
        <dbReference type="EMBL" id="KAG5453472.1"/>
    </source>
</evidence>
<keyword evidence="3 10" id="KW-0812">Transmembrane</keyword>
<keyword evidence="5" id="KW-0547">Nucleotide-binding</keyword>
<evidence type="ECO:0000256" key="6">
    <source>
        <dbReference type="ARBA" id="ARBA00022840"/>
    </source>
</evidence>
<feature type="transmembrane region" description="Helical" evidence="10">
    <location>
        <begin position="1396"/>
        <end position="1414"/>
    </location>
</feature>
<dbReference type="Pfam" id="PF00664">
    <property type="entry name" value="ABC_membrane"/>
    <property type="match status" value="2"/>
</dbReference>
<protein>
    <submittedName>
        <fullName evidence="13">Canalicular multispecific organic anion transporter 1</fullName>
    </submittedName>
</protein>
<feature type="transmembrane region" description="Helical" evidence="10">
    <location>
        <begin position="517"/>
        <end position="538"/>
    </location>
</feature>
<dbReference type="OrthoDB" id="6500128at2759"/>
<evidence type="ECO:0000256" key="5">
    <source>
        <dbReference type="ARBA" id="ARBA00022741"/>
    </source>
</evidence>
<dbReference type="InterPro" id="IPR011527">
    <property type="entry name" value="ABC1_TM_dom"/>
</dbReference>
<reference evidence="13 14" key="1">
    <citation type="journal article" date="2018" name="Biotechnol. Adv.">
        <title>Improved genomic resources and new bioinformatic workflow for the carcinogenic parasite Clonorchis sinensis: Biotechnological implications.</title>
        <authorList>
            <person name="Wang D."/>
            <person name="Korhonen P.K."/>
            <person name="Gasser R.B."/>
            <person name="Young N.D."/>
        </authorList>
    </citation>
    <scope>NUCLEOTIDE SEQUENCE [LARGE SCALE GENOMIC DNA]</scope>
    <source>
        <strain evidence="13">Cs-k2</strain>
    </source>
</reference>
<sequence>MEGHTAYSQNVSVVLCFDGFLVSTEIPTLLICMSRQNFTKFGRSGSAIKPSECFQFACLTIPSVFLLVAGSYLFWLQHRRKQLPVTNIKFQSQQLLQLLLALCCLLGAAVALCSILLEDIRRRRGTIDPLKYIALSLDILSLFATLILTERQRRSHQPRSETLFSYWLLLFLSVIPRVVGLIFSAANSVPADFLETSFLPMSKRGLERIQLYALLVYMCSAFAHLLTQCFSPHNSSNSLLSDKNACPELWVSVPSLWCFTWLSGIIWEAFRGRVQRPEDVFSVRPIDAVEPNFRLFQTAWQKCITRLHPRKRKSRSVSSDDRLALLSETDGDPGNLDNFNAQQEAFDGSLPAVAFRPTAADRKKFAKTGAQDSSPKPETGRKVEKPEHAIALLSALGSAFGGRLLVAWLFLLISTFLNYASPIFLGFLLRFLASTDRPDWEGYLIAVATILLSLAALVCDQRGFYRSLTLGISLRSVLTSAIYRKSLRLSSESRAKYTTGELLNLLSVDVNRIMESFMFSFLTWTAIIQFVLSFVLLWRQLGPATLAGIGCMFLLLPLNVMLMWFTQKFEASEMKWKDKRLKCLGEVFGAIKVIKLYAWEKAFQTQADSIRTTELSRLVRVALGWGLGNVIWNLAPYVILLSTFVTFTWSLLLNGEPTAMKSNATATMPMFLDPERIFVSVSLFNLLRAPLILLPWSLSAVIMAYVSVKRIGAFLLAPELDQNSVERSPKTDTPYAVEFKDGSFSWTKDGPMILQDINFQVQHGWLVAIVGSVGAGKSSVLLACLGEMVKHKGSVKLNGTTAYVPQSAWIQQQTLRANVCFTDGSTGSFESGYMNSLWYETVISACALQPDLEQLPAGDMTEIGERGVNLSGGQRQRVSLARAVYQDCDIYLLDDPLSAVDAHVGQHIFDKVIGPQGILKHKTRLITTNSFNWLNLADWLIVLNENGEMVQSGTYQDIVETTHGHFSEYLQFLEQRLEAGRTARRAEEAATSTVQPPAVPSAGVPLQSSRTVAKQLVSKQGDSLVSQSLSSLHGEGSSGLRSPVELSFRTSLDRTETEHVCEQVRHRRPSQVVLSASSRALIRSSTSKPNPPPAATEVSISSEPCLGRFVEDEEVAQGHVPWLAYTQYILARGWLTTLMTFLVYGVYLGLGTFANFWLQWFADDDDLRDAERSLRNETIFNNDTARMELIGEVSRRTIHYVGGYGWIGLGLTVLVVIYILLHIISTVRASKLIHQKLLSHVLRAPMSFFDRNPMGRILNRFSNDMDQLDHKIPDAFLEVLSCFGDTVAALLVVIIALQPFGLGFGIVSPFVVFCGLVQFLYLPCSRQARRLDAVTRSPLLSNFGETAASSIGVTVVRAFGRTDEFSTAADRLTDQNAVHSFLRFASNRWLDVQLTLLNRLMLFITTMLVIHGRAQMTAGLSGLLITYATETAETVTWMVKQWSQLETSAISLERIREYMNVESEASWENGPDSPPPPDWPSPCCEIVFNKTTVIYESLKSSEEPFKPPDEQVPLLSDFEDPVEISAALRSIELTLSGQPSLRRVGIVGRTGAGKSSLASSIFRIVEPVILDEDRPQLSEPFANKGPIIVDGVDILRIGLHELRSRFSILPQEPVLFSGSLRFNLDPFGARADHELWSALEAAHLTSWIRTDGIDLDYECGEAGCNLSVGQRQLVCLARVFLSSGGRVRLLILDEATAAMDPVTDNLVMQTVIGNQFKEATVLIIAHRLSTVLDTDMIVVLDHGRVVETGRPQDLLADSTSRFSAMYQAGH</sequence>
<evidence type="ECO:0000256" key="7">
    <source>
        <dbReference type="ARBA" id="ARBA00022989"/>
    </source>
</evidence>
<feature type="transmembrane region" description="Helical" evidence="10">
    <location>
        <begin position="1204"/>
        <end position="1224"/>
    </location>
</feature>
<feature type="transmembrane region" description="Helical" evidence="10">
    <location>
        <begin position="677"/>
        <end position="706"/>
    </location>
</feature>
<feature type="domain" description="ABC transporter" evidence="11">
    <location>
        <begin position="1512"/>
        <end position="1767"/>
    </location>
</feature>
<dbReference type="FunFam" id="3.40.50.300:FF:000163">
    <property type="entry name" value="Multidrug resistance-associated protein member 4"/>
    <property type="match status" value="1"/>
</dbReference>
<dbReference type="GO" id="GO:0016887">
    <property type="term" value="F:ATP hydrolysis activity"/>
    <property type="evidence" value="ECO:0007669"/>
    <property type="project" value="InterPro"/>
</dbReference>
<dbReference type="SUPFAM" id="SSF52540">
    <property type="entry name" value="P-loop containing nucleoside triphosphate hydrolases"/>
    <property type="match status" value="2"/>
</dbReference>
<dbReference type="PROSITE" id="PS50929">
    <property type="entry name" value="ABC_TM1F"/>
    <property type="match status" value="2"/>
</dbReference>
<feature type="domain" description="ABC transmembrane type-1" evidence="12">
    <location>
        <begin position="1134"/>
        <end position="1447"/>
    </location>
</feature>
<dbReference type="Pfam" id="PF00005">
    <property type="entry name" value="ABC_tran"/>
    <property type="match status" value="2"/>
</dbReference>
<keyword evidence="4" id="KW-0677">Repeat</keyword>
<reference evidence="13 14" key="2">
    <citation type="journal article" date="2021" name="Genomics">
        <title>High-quality reference genome for Clonorchis sinensis.</title>
        <authorList>
            <person name="Young N.D."/>
            <person name="Stroehlein A.J."/>
            <person name="Kinkar L."/>
            <person name="Wang T."/>
            <person name="Sohn W.M."/>
            <person name="Chang B.C.H."/>
            <person name="Kaur P."/>
            <person name="Weisz D."/>
            <person name="Dudchenko O."/>
            <person name="Aiden E.L."/>
            <person name="Korhonen P.K."/>
            <person name="Gasser R.B."/>
        </authorList>
    </citation>
    <scope>NUCLEOTIDE SEQUENCE [LARGE SCALE GENOMIC DNA]</scope>
    <source>
        <strain evidence="13">Cs-k2</strain>
    </source>
</reference>
<evidence type="ECO:0000256" key="4">
    <source>
        <dbReference type="ARBA" id="ARBA00022737"/>
    </source>
</evidence>
<feature type="transmembrane region" description="Helical" evidence="10">
    <location>
        <begin position="416"/>
        <end position="433"/>
    </location>
</feature>
<evidence type="ECO:0000259" key="11">
    <source>
        <dbReference type="PROSITE" id="PS50893"/>
    </source>
</evidence>
<evidence type="ECO:0000256" key="1">
    <source>
        <dbReference type="ARBA" id="ARBA00004141"/>
    </source>
</evidence>
<feature type="transmembrane region" description="Helical" evidence="10">
    <location>
        <begin position="168"/>
        <end position="189"/>
    </location>
</feature>
<keyword evidence="2" id="KW-0813">Transport</keyword>
<feature type="transmembrane region" description="Helical" evidence="10">
    <location>
        <begin position="247"/>
        <end position="267"/>
    </location>
</feature>
<dbReference type="InterPro" id="IPR003593">
    <property type="entry name" value="AAA+_ATPase"/>
</dbReference>
<evidence type="ECO:0000259" key="12">
    <source>
        <dbReference type="PROSITE" id="PS50929"/>
    </source>
</evidence>
<comment type="subcellular location">
    <subcellularLocation>
        <location evidence="1">Membrane</location>
        <topology evidence="1">Multi-pass membrane protein</topology>
    </subcellularLocation>
</comment>
<keyword evidence="7 10" id="KW-1133">Transmembrane helix</keyword>
<dbReference type="InterPro" id="IPR036640">
    <property type="entry name" value="ABC1_TM_sf"/>
</dbReference>
<evidence type="ECO:0000256" key="2">
    <source>
        <dbReference type="ARBA" id="ARBA00022448"/>
    </source>
</evidence>
<evidence type="ECO:0000256" key="8">
    <source>
        <dbReference type="ARBA" id="ARBA00023136"/>
    </source>
</evidence>
<dbReference type="GO" id="GO:0140359">
    <property type="term" value="F:ABC-type transporter activity"/>
    <property type="evidence" value="ECO:0007669"/>
    <property type="project" value="InterPro"/>
</dbReference>
<evidence type="ECO:0000256" key="10">
    <source>
        <dbReference type="SAM" id="Phobius"/>
    </source>
</evidence>
<dbReference type="PROSITE" id="PS50893">
    <property type="entry name" value="ABC_TRANSPORTER_2"/>
    <property type="match status" value="2"/>
</dbReference>
<name>A0A8T1MX76_CLOSI</name>
<dbReference type="CDD" id="cd18603">
    <property type="entry name" value="ABC_6TM_MRP1_2_3_6_D2_like"/>
    <property type="match status" value="1"/>
</dbReference>
<evidence type="ECO:0000256" key="9">
    <source>
        <dbReference type="SAM" id="MobiDB-lite"/>
    </source>
</evidence>
<dbReference type="InterPro" id="IPR050173">
    <property type="entry name" value="ABC_transporter_C-like"/>
</dbReference>